<name>A0A0N4X185_HAEPC</name>
<evidence type="ECO:0000313" key="4">
    <source>
        <dbReference type="WBParaSite" id="HPLM_0001806901-mRNA-1"/>
    </source>
</evidence>
<dbReference type="PANTHER" id="PTHR33936:SF24">
    <property type="entry name" value="C2H2-TYPE DOMAIN-CONTAINING PROTEIN"/>
    <property type="match status" value="1"/>
</dbReference>
<sequence length="197" mass="22797">MRSKHSTGRALEEEEGHTGRTDCSNEFDEWLLRMCEINCTSFYRRSSEKGRNSRLLCNRCGEGTTRESKVHLHCSAFANVHFKEDGTVSATGCFEHIGHEPDPALVRWADEQVEYLKYMIQGFSTDYIIQEMRRDYESKECRLASKKHHRSLWKSTQSRISWGRKNRAVGSIPSKMCCGEHFYVYGKMAHTTEAIEA</sequence>
<dbReference type="AlphaFoldDB" id="A0A0N4X185"/>
<accession>A0A0N4X185</accession>
<dbReference type="EMBL" id="UZAF01020312">
    <property type="protein sequence ID" value="VDO68700.1"/>
    <property type="molecule type" value="Genomic_DNA"/>
</dbReference>
<evidence type="ECO:0000313" key="2">
    <source>
        <dbReference type="EMBL" id="VDO68700.1"/>
    </source>
</evidence>
<dbReference type="WBParaSite" id="HPLM_0001806901-mRNA-1">
    <property type="protein sequence ID" value="HPLM_0001806901-mRNA-1"/>
    <property type="gene ID" value="HPLM_0001806901"/>
</dbReference>
<dbReference type="InterPro" id="IPR052797">
    <property type="entry name" value="RegFact_GeneExpr_CellDeath"/>
</dbReference>
<feature type="region of interest" description="Disordered" evidence="1">
    <location>
        <begin position="1"/>
        <end position="22"/>
    </location>
</feature>
<dbReference type="Proteomes" id="UP000268014">
    <property type="component" value="Unassembled WGS sequence"/>
</dbReference>
<gene>
    <name evidence="2" type="ORF">HPLM_LOCUS18061</name>
</gene>
<evidence type="ECO:0000256" key="1">
    <source>
        <dbReference type="SAM" id="MobiDB-lite"/>
    </source>
</evidence>
<organism evidence="4">
    <name type="scientific">Haemonchus placei</name>
    <name type="common">Barber's pole worm</name>
    <dbReference type="NCBI Taxonomy" id="6290"/>
    <lineage>
        <taxon>Eukaryota</taxon>
        <taxon>Metazoa</taxon>
        <taxon>Ecdysozoa</taxon>
        <taxon>Nematoda</taxon>
        <taxon>Chromadorea</taxon>
        <taxon>Rhabditida</taxon>
        <taxon>Rhabditina</taxon>
        <taxon>Rhabditomorpha</taxon>
        <taxon>Strongyloidea</taxon>
        <taxon>Trichostrongylidae</taxon>
        <taxon>Haemonchus</taxon>
    </lineage>
</organism>
<reference evidence="4" key="1">
    <citation type="submission" date="2017-02" db="UniProtKB">
        <authorList>
            <consortium name="WormBaseParasite"/>
        </authorList>
    </citation>
    <scope>IDENTIFICATION</scope>
</reference>
<dbReference type="OrthoDB" id="5855243at2759"/>
<reference evidence="2 3" key="2">
    <citation type="submission" date="2018-11" db="EMBL/GenBank/DDBJ databases">
        <authorList>
            <consortium name="Pathogen Informatics"/>
        </authorList>
    </citation>
    <scope>NUCLEOTIDE SEQUENCE [LARGE SCALE GENOMIC DNA]</scope>
    <source>
        <strain evidence="2 3">MHpl1</strain>
    </source>
</reference>
<proteinExistence type="predicted"/>
<evidence type="ECO:0000313" key="3">
    <source>
        <dbReference type="Proteomes" id="UP000268014"/>
    </source>
</evidence>
<protein>
    <submittedName>
        <fullName evidence="4">PHD-type domain-containing protein</fullName>
    </submittedName>
</protein>
<dbReference type="PANTHER" id="PTHR33936">
    <property type="entry name" value="PROTEIN CBG17840"/>
    <property type="match status" value="1"/>
</dbReference>
<keyword evidence="3" id="KW-1185">Reference proteome</keyword>